<dbReference type="GO" id="GO:0034040">
    <property type="term" value="F:ATPase-coupled lipid transmembrane transporter activity"/>
    <property type="evidence" value="ECO:0007669"/>
    <property type="project" value="TreeGrafter"/>
</dbReference>
<dbReference type="GO" id="GO:0005524">
    <property type="term" value="F:ATP binding"/>
    <property type="evidence" value="ECO:0007669"/>
    <property type="project" value="UniProtKB-KW"/>
</dbReference>
<evidence type="ECO:0000256" key="1">
    <source>
        <dbReference type="ARBA" id="ARBA00004651"/>
    </source>
</evidence>
<dbReference type="GO" id="GO:0005886">
    <property type="term" value="C:plasma membrane"/>
    <property type="evidence" value="ECO:0007669"/>
    <property type="project" value="UniProtKB-SubCell"/>
</dbReference>
<protein>
    <submittedName>
        <fullName evidence="10">ATP-binding component of cytochrome-related transport, Zn sensitive</fullName>
    </submittedName>
</protein>
<dbReference type="PANTHER" id="PTHR24221:SF261">
    <property type="entry name" value="GLUTATHIONE_L-CYSTEINE TRANSPORT SYSTEM ATP-BINDING_PERMEASE PROTEIN CYDD"/>
    <property type="match status" value="1"/>
</dbReference>
<comment type="subcellular location">
    <subcellularLocation>
        <location evidence="1">Cell membrane</location>
        <topology evidence="1">Multi-pass membrane protein</topology>
    </subcellularLocation>
</comment>
<evidence type="ECO:0000313" key="11">
    <source>
        <dbReference type="Proteomes" id="UP000005953"/>
    </source>
</evidence>
<reference evidence="10 11" key="1">
    <citation type="submission" date="2006-02" db="EMBL/GenBank/DDBJ databases">
        <authorList>
            <person name="Pinhassi J."/>
            <person name="Pedros-Alio C."/>
            <person name="Ferriera S."/>
            <person name="Johnson J."/>
            <person name="Kravitz S."/>
            <person name="Halpern A."/>
            <person name="Remington K."/>
            <person name="Beeson K."/>
            <person name="Tran B."/>
            <person name="Rogers Y.-H."/>
            <person name="Friedman R."/>
            <person name="Venter J.C."/>
        </authorList>
    </citation>
    <scope>NUCLEOTIDE SEQUENCE [LARGE SCALE GENOMIC DNA]</scope>
    <source>
        <strain evidence="10 11">MED297</strain>
    </source>
</reference>
<evidence type="ECO:0000259" key="8">
    <source>
        <dbReference type="PROSITE" id="PS50893"/>
    </source>
</evidence>
<dbReference type="Pfam" id="PF00664">
    <property type="entry name" value="ABC_membrane"/>
    <property type="match status" value="1"/>
</dbReference>
<dbReference type="STRING" id="314283.MED297_08931"/>
<evidence type="ECO:0000256" key="2">
    <source>
        <dbReference type="ARBA" id="ARBA00022692"/>
    </source>
</evidence>
<evidence type="ECO:0000256" key="6">
    <source>
        <dbReference type="ARBA" id="ARBA00023136"/>
    </source>
</evidence>
<dbReference type="InterPro" id="IPR017871">
    <property type="entry name" value="ABC_transporter-like_CS"/>
</dbReference>
<keyword evidence="4 10" id="KW-0067">ATP-binding</keyword>
<dbReference type="InterPro" id="IPR027417">
    <property type="entry name" value="P-loop_NTPase"/>
</dbReference>
<dbReference type="GO" id="GO:0016887">
    <property type="term" value="F:ATP hydrolysis activity"/>
    <property type="evidence" value="ECO:0007669"/>
    <property type="project" value="InterPro"/>
</dbReference>
<feature type="transmembrane region" description="Helical" evidence="7">
    <location>
        <begin position="131"/>
        <end position="150"/>
    </location>
</feature>
<feature type="transmembrane region" description="Helical" evidence="7">
    <location>
        <begin position="156"/>
        <end position="175"/>
    </location>
</feature>
<keyword evidence="5 7" id="KW-1133">Transmembrane helix</keyword>
<evidence type="ECO:0000313" key="10">
    <source>
        <dbReference type="EMBL" id="EAR08776.1"/>
    </source>
</evidence>
<dbReference type="InterPro" id="IPR011527">
    <property type="entry name" value="ABC1_TM_dom"/>
</dbReference>
<evidence type="ECO:0000256" key="4">
    <source>
        <dbReference type="ARBA" id="ARBA00022840"/>
    </source>
</evidence>
<evidence type="ECO:0000256" key="7">
    <source>
        <dbReference type="SAM" id="Phobius"/>
    </source>
</evidence>
<dbReference type="CDD" id="cd18584">
    <property type="entry name" value="ABC_6TM_AarD_CydD"/>
    <property type="match status" value="1"/>
</dbReference>
<dbReference type="Gene3D" id="3.40.50.300">
    <property type="entry name" value="P-loop containing nucleotide triphosphate hydrolases"/>
    <property type="match status" value="1"/>
</dbReference>
<feature type="domain" description="ABC transporter" evidence="8">
    <location>
        <begin position="331"/>
        <end position="541"/>
    </location>
</feature>
<dbReference type="SMART" id="SM00382">
    <property type="entry name" value="AAA"/>
    <property type="match status" value="1"/>
</dbReference>
<dbReference type="EMBL" id="AAOE01000016">
    <property type="protein sequence ID" value="EAR08776.1"/>
    <property type="molecule type" value="Genomic_DNA"/>
</dbReference>
<keyword evidence="6 7" id="KW-0472">Membrane</keyword>
<accession>A4BGH0</accession>
<feature type="transmembrane region" description="Helical" evidence="7">
    <location>
        <begin position="49"/>
        <end position="67"/>
    </location>
</feature>
<dbReference type="Gene3D" id="1.20.1560.10">
    <property type="entry name" value="ABC transporter type 1, transmembrane domain"/>
    <property type="match status" value="1"/>
</dbReference>
<dbReference type="InterPro" id="IPR003439">
    <property type="entry name" value="ABC_transporter-like_ATP-bd"/>
</dbReference>
<gene>
    <name evidence="10" type="ORF">MED297_08931</name>
</gene>
<evidence type="ECO:0000259" key="9">
    <source>
        <dbReference type="PROSITE" id="PS50929"/>
    </source>
</evidence>
<feature type="transmembrane region" description="Helical" evidence="7">
    <location>
        <begin position="237"/>
        <end position="258"/>
    </location>
</feature>
<dbReference type="PROSITE" id="PS00211">
    <property type="entry name" value="ABC_TRANSPORTER_1"/>
    <property type="match status" value="1"/>
</dbReference>
<dbReference type="SUPFAM" id="SSF90123">
    <property type="entry name" value="ABC transporter transmembrane region"/>
    <property type="match status" value="1"/>
</dbReference>
<feature type="transmembrane region" description="Helical" evidence="7">
    <location>
        <begin position="270"/>
        <end position="289"/>
    </location>
</feature>
<dbReference type="PANTHER" id="PTHR24221">
    <property type="entry name" value="ATP-BINDING CASSETTE SUB-FAMILY B"/>
    <property type="match status" value="1"/>
</dbReference>
<keyword evidence="11" id="KW-1185">Reference proteome</keyword>
<feature type="transmembrane region" description="Helical" evidence="7">
    <location>
        <begin position="12"/>
        <end position="29"/>
    </location>
</feature>
<sequence>MAALEPDISAGRWGLVALQLSRSLLLWWWFYRLSSWLGAVLQDGLDQPFPALTTVVVGAVLFGLRWLEARLRAHLGQRVQQAFYQRFFSELSHRRWALIRYKPVTAWQDVCFRHLPAMESYLLDYKTQQRLIAIVPLLVLGIVFPISWLAGLILLVTLPLLPLFMWLVGAGTASVQRKHMQVLNRLGGFFADRVAGVSTVRLLNQEADQLQRFDRRSRQHNERLADVLKVAFLSSSVLDFFATVSMALIAVLVGFSLLGEVPFGFYDTGATLSSGLFVLLLAPAFFAELKTLGRLYHVKAEATASADLWQHTLSWVEPEHDKSLVKPFNALTIQHAELFGFDDQYLLQLSELTLVAGDRVLLSGASGAGKTVLLDGLAGLRDFRHDTLTLNGQSVRSLSSLRDQVFYLDQHPPFVEGTVRDNLMQPHGYDDDCRRALTQVGLGDWLAQLDAGLDSVMAERTPLSGGQQQKFAVARLLLFDAPVVLLDEPLAHLSEPEQSDLLPLLVQATEGRTSVWISHHDLPSVGFNRHWWVDGERVMEVAE</sequence>
<proteinExistence type="predicted"/>
<dbReference type="Proteomes" id="UP000005953">
    <property type="component" value="Unassembled WGS sequence"/>
</dbReference>
<evidence type="ECO:0000256" key="5">
    <source>
        <dbReference type="ARBA" id="ARBA00022989"/>
    </source>
</evidence>
<evidence type="ECO:0000256" key="3">
    <source>
        <dbReference type="ARBA" id="ARBA00022741"/>
    </source>
</evidence>
<dbReference type="PROSITE" id="PS50893">
    <property type="entry name" value="ABC_TRANSPORTER_2"/>
    <property type="match status" value="1"/>
</dbReference>
<organism evidence="10 11">
    <name type="scientific">Reinekea blandensis MED297</name>
    <dbReference type="NCBI Taxonomy" id="314283"/>
    <lineage>
        <taxon>Bacteria</taxon>
        <taxon>Pseudomonadati</taxon>
        <taxon>Pseudomonadota</taxon>
        <taxon>Gammaproteobacteria</taxon>
        <taxon>Oceanospirillales</taxon>
        <taxon>Saccharospirillaceae</taxon>
        <taxon>Reinekea</taxon>
    </lineage>
</organism>
<dbReference type="InterPro" id="IPR003593">
    <property type="entry name" value="AAA+_ATPase"/>
</dbReference>
<comment type="caution">
    <text evidence="10">The sequence shown here is derived from an EMBL/GenBank/DDBJ whole genome shotgun (WGS) entry which is preliminary data.</text>
</comment>
<dbReference type="AlphaFoldDB" id="A4BGH0"/>
<dbReference type="GO" id="GO:0140359">
    <property type="term" value="F:ABC-type transporter activity"/>
    <property type="evidence" value="ECO:0007669"/>
    <property type="project" value="InterPro"/>
</dbReference>
<keyword evidence="3" id="KW-0547">Nucleotide-binding</keyword>
<keyword evidence="2 7" id="KW-0812">Transmembrane</keyword>
<dbReference type="SUPFAM" id="SSF52540">
    <property type="entry name" value="P-loop containing nucleoside triphosphate hydrolases"/>
    <property type="match status" value="1"/>
</dbReference>
<dbReference type="InterPro" id="IPR039421">
    <property type="entry name" value="Type_1_exporter"/>
</dbReference>
<name>A4BGH0_9GAMM</name>
<dbReference type="PROSITE" id="PS50929">
    <property type="entry name" value="ABC_TM1F"/>
    <property type="match status" value="1"/>
</dbReference>
<dbReference type="Pfam" id="PF00005">
    <property type="entry name" value="ABC_tran"/>
    <property type="match status" value="1"/>
</dbReference>
<dbReference type="InterPro" id="IPR036640">
    <property type="entry name" value="ABC1_TM_sf"/>
</dbReference>
<dbReference type="HOGENOM" id="CLU_000604_84_9_6"/>
<feature type="domain" description="ABC transmembrane type-1" evidence="9">
    <location>
        <begin position="133"/>
        <end position="301"/>
    </location>
</feature>